<dbReference type="EMBL" id="JBHFEH010000008">
    <property type="protein sequence ID" value="KAL2056244.1"/>
    <property type="molecule type" value="Genomic_DNA"/>
</dbReference>
<evidence type="ECO:0000256" key="1">
    <source>
        <dbReference type="SAM" id="MobiDB-lite"/>
    </source>
</evidence>
<reference evidence="2 3" key="1">
    <citation type="submission" date="2024-09" db="EMBL/GenBank/DDBJ databases">
        <title>Rethinking Asexuality: The Enigmatic Case of Functional Sexual Genes in Lepraria (Stereocaulaceae).</title>
        <authorList>
            <person name="Doellman M."/>
            <person name="Sun Y."/>
            <person name="Barcenas-Pena A."/>
            <person name="Lumbsch H.T."/>
            <person name="Grewe F."/>
        </authorList>
    </citation>
    <scope>NUCLEOTIDE SEQUENCE [LARGE SCALE GENOMIC DNA]</scope>
    <source>
        <strain evidence="2 3">Grewe 0041</strain>
    </source>
</reference>
<dbReference type="Proteomes" id="UP001590951">
    <property type="component" value="Unassembled WGS sequence"/>
</dbReference>
<feature type="region of interest" description="Disordered" evidence="1">
    <location>
        <begin position="18"/>
        <end position="37"/>
    </location>
</feature>
<evidence type="ECO:0000313" key="3">
    <source>
        <dbReference type="Proteomes" id="UP001590951"/>
    </source>
</evidence>
<keyword evidence="3" id="KW-1185">Reference proteome</keyword>
<organism evidence="2 3">
    <name type="scientific">Lepraria finkii</name>
    <dbReference type="NCBI Taxonomy" id="1340010"/>
    <lineage>
        <taxon>Eukaryota</taxon>
        <taxon>Fungi</taxon>
        <taxon>Dikarya</taxon>
        <taxon>Ascomycota</taxon>
        <taxon>Pezizomycotina</taxon>
        <taxon>Lecanoromycetes</taxon>
        <taxon>OSLEUM clade</taxon>
        <taxon>Lecanoromycetidae</taxon>
        <taxon>Lecanorales</taxon>
        <taxon>Lecanorineae</taxon>
        <taxon>Stereocaulaceae</taxon>
        <taxon>Lepraria</taxon>
    </lineage>
</organism>
<sequence>MARLAAAEAQNEVLRQQGLRELREREEEEERPGQGRVRERRRAMALLVEVIGGGRMWGIWEKEEEGA</sequence>
<evidence type="ECO:0000313" key="2">
    <source>
        <dbReference type="EMBL" id="KAL2056244.1"/>
    </source>
</evidence>
<gene>
    <name evidence="2" type="ORF">ABVK25_003267</name>
</gene>
<comment type="caution">
    <text evidence="2">The sequence shown here is derived from an EMBL/GenBank/DDBJ whole genome shotgun (WGS) entry which is preliminary data.</text>
</comment>
<accession>A0ABR4BEJ3</accession>
<protein>
    <submittedName>
        <fullName evidence="2">Uncharacterized protein</fullName>
    </submittedName>
</protein>
<proteinExistence type="predicted"/>
<name>A0ABR4BEJ3_9LECA</name>